<dbReference type="InterPro" id="IPR011006">
    <property type="entry name" value="CheY-like_superfamily"/>
</dbReference>
<evidence type="ECO:0000256" key="4">
    <source>
        <dbReference type="ARBA" id="ARBA00022679"/>
    </source>
</evidence>
<dbReference type="OrthoDB" id="7284568at2"/>
<evidence type="ECO:0000313" key="17">
    <source>
        <dbReference type="EMBL" id="AHG90499.1"/>
    </source>
</evidence>
<dbReference type="InterPro" id="IPR003661">
    <property type="entry name" value="HisK_dim/P_dom"/>
</dbReference>
<comment type="catalytic activity">
    <reaction evidence="1">
        <text>ATP + protein L-histidine = ADP + protein N-phospho-L-histidine.</text>
        <dbReference type="EC" id="2.7.13.3"/>
    </reaction>
</comment>
<dbReference type="PROSITE" id="PS50109">
    <property type="entry name" value="HIS_KIN"/>
    <property type="match status" value="1"/>
</dbReference>
<evidence type="ECO:0000259" key="14">
    <source>
        <dbReference type="PROSITE" id="PS50110"/>
    </source>
</evidence>
<dbReference type="Pfam" id="PF00512">
    <property type="entry name" value="HisKA"/>
    <property type="match status" value="1"/>
</dbReference>
<evidence type="ECO:0000256" key="11">
    <source>
        <dbReference type="SAM" id="MobiDB-lite"/>
    </source>
</evidence>
<dbReference type="GO" id="GO:0005524">
    <property type="term" value="F:ATP binding"/>
    <property type="evidence" value="ECO:0007669"/>
    <property type="project" value="UniProtKB-KW"/>
</dbReference>
<proteinExistence type="predicted"/>
<feature type="region of interest" description="Disordered" evidence="11">
    <location>
        <begin position="98"/>
        <end position="118"/>
    </location>
</feature>
<organism evidence="17 18">
    <name type="scientific">Gemmatirosa kalamazoonensis</name>
    <dbReference type="NCBI Taxonomy" id="861299"/>
    <lineage>
        <taxon>Bacteria</taxon>
        <taxon>Pseudomonadati</taxon>
        <taxon>Gemmatimonadota</taxon>
        <taxon>Gemmatimonadia</taxon>
        <taxon>Gemmatimonadales</taxon>
        <taxon>Gemmatimonadaceae</taxon>
        <taxon>Gemmatirosa</taxon>
    </lineage>
</organism>
<evidence type="ECO:0000259" key="15">
    <source>
        <dbReference type="PROSITE" id="PS50112"/>
    </source>
</evidence>
<keyword evidence="3 9" id="KW-0597">Phosphoprotein</keyword>
<dbReference type="SUPFAM" id="SSF52172">
    <property type="entry name" value="CheY-like"/>
    <property type="match status" value="1"/>
</dbReference>
<keyword evidence="4" id="KW-0808">Transferase</keyword>
<gene>
    <name evidence="17" type="ORF">J421_2962</name>
</gene>
<dbReference type="AlphaFoldDB" id="W0RH98"/>
<feature type="modified residue" description="4-aspartylphosphate" evidence="9">
    <location>
        <position position="675"/>
    </location>
</feature>
<dbReference type="RefSeq" id="WP_025411969.1">
    <property type="nucleotide sequence ID" value="NZ_CP007128.1"/>
</dbReference>
<dbReference type="PANTHER" id="PTHR43065">
    <property type="entry name" value="SENSOR HISTIDINE KINASE"/>
    <property type="match status" value="1"/>
</dbReference>
<dbReference type="STRING" id="861299.J421_2962"/>
<accession>W0RH98</accession>
<feature type="domain" description="PAC" evidence="16">
    <location>
        <begin position="315"/>
        <end position="365"/>
    </location>
</feature>
<dbReference type="InterPro" id="IPR000014">
    <property type="entry name" value="PAS"/>
</dbReference>
<dbReference type="EC" id="2.7.13.3" evidence="2"/>
<keyword evidence="8" id="KW-0902">Two-component regulatory system</keyword>
<dbReference type="KEGG" id="gba:J421_2962"/>
<evidence type="ECO:0000256" key="1">
    <source>
        <dbReference type="ARBA" id="ARBA00000085"/>
    </source>
</evidence>
<dbReference type="Pfam" id="PF05227">
    <property type="entry name" value="CHASE3"/>
    <property type="match status" value="1"/>
</dbReference>
<dbReference type="PROSITE" id="PS50110">
    <property type="entry name" value="RESPONSE_REGULATORY"/>
    <property type="match status" value="1"/>
</dbReference>
<feature type="domain" description="Histidine kinase" evidence="13">
    <location>
        <begin position="378"/>
        <end position="601"/>
    </location>
</feature>
<keyword evidence="10" id="KW-0175">Coiled coil</keyword>
<dbReference type="EMBL" id="CP007128">
    <property type="protein sequence ID" value="AHG90499.1"/>
    <property type="molecule type" value="Genomic_DNA"/>
</dbReference>
<dbReference type="PROSITE" id="PS50112">
    <property type="entry name" value="PAS"/>
    <property type="match status" value="1"/>
</dbReference>
<dbReference type="Gene3D" id="3.30.450.20">
    <property type="entry name" value="PAS domain"/>
    <property type="match status" value="1"/>
</dbReference>
<dbReference type="InterPro" id="IPR013767">
    <property type="entry name" value="PAS_fold"/>
</dbReference>
<protein>
    <recommendedName>
        <fullName evidence="2">histidine kinase</fullName>
        <ecNumber evidence="2">2.7.13.3</ecNumber>
    </recommendedName>
</protein>
<evidence type="ECO:0000256" key="9">
    <source>
        <dbReference type="PROSITE-ProRule" id="PRU00169"/>
    </source>
</evidence>
<evidence type="ECO:0000256" key="8">
    <source>
        <dbReference type="ARBA" id="ARBA00023012"/>
    </source>
</evidence>
<evidence type="ECO:0000256" key="12">
    <source>
        <dbReference type="SAM" id="Phobius"/>
    </source>
</evidence>
<dbReference type="NCBIfam" id="TIGR00229">
    <property type="entry name" value="sensory_box"/>
    <property type="match status" value="1"/>
</dbReference>
<dbReference type="GO" id="GO:0000155">
    <property type="term" value="F:phosphorelay sensor kinase activity"/>
    <property type="evidence" value="ECO:0007669"/>
    <property type="project" value="InterPro"/>
</dbReference>
<dbReference type="SMART" id="SM00091">
    <property type="entry name" value="PAS"/>
    <property type="match status" value="1"/>
</dbReference>
<feature type="domain" description="Response regulatory" evidence="14">
    <location>
        <begin position="621"/>
        <end position="740"/>
    </location>
</feature>
<feature type="domain" description="PAS" evidence="15">
    <location>
        <begin position="241"/>
        <end position="311"/>
    </location>
</feature>
<dbReference type="Gene3D" id="1.10.287.130">
    <property type="match status" value="1"/>
</dbReference>
<keyword evidence="5" id="KW-0547">Nucleotide-binding</keyword>
<evidence type="ECO:0000256" key="7">
    <source>
        <dbReference type="ARBA" id="ARBA00022840"/>
    </source>
</evidence>
<dbReference type="SMART" id="SM00387">
    <property type="entry name" value="HATPase_c"/>
    <property type="match status" value="1"/>
</dbReference>
<dbReference type="PANTHER" id="PTHR43065:SF42">
    <property type="entry name" value="TWO-COMPONENT SENSOR PPRA"/>
    <property type="match status" value="1"/>
</dbReference>
<evidence type="ECO:0000313" key="18">
    <source>
        <dbReference type="Proteomes" id="UP000019151"/>
    </source>
</evidence>
<dbReference type="CDD" id="cd00156">
    <property type="entry name" value="REC"/>
    <property type="match status" value="1"/>
</dbReference>
<dbReference type="CDD" id="cd19410">
    <property type="entry name" value="HK9-like_sensor"/>
    <property type="match status" value="1"/>
</dbReference>
<reference evidence="17 18" key="1">
    <citation type="journal article" date="2014" name="Genome Announc.">
        <title>Genome Sequence and Methylome of Soil Bacterium Gemmatirosa kalamazoonensis KBS708T, a Member of the Rarely Cultivated Gemmatimonadetes Phylum.</title>
        <authorList>
            <person name="Debruyn J.M."/>
            <person name="Radosevich M."/>
            <person name="Wommack K.E."/>
            <person name="Polson S.W."/>
            <person name="Hauser L.J."/>
            <person name="Fawaz M.N."/>
            <person name="Korlach J."/>
            <person name="Tsai Y.C."/>
        </authorList>
    </citation>
    <scope>NUCLEOTIDE SEQUENCE [LARGE SCALE GENOMIC DNA]</scope>
    <source>
        <strain evidence="17 18">KBS708</strain>
    </source>
</reference>
<dbReference type="InterPro" id="IPR005467">
    <property type="entry name" value="His_kinase_dom"/>
</dbReference>
<dbReference type="Gene3D" id="3.40.50.2300">
    <property type="match status" value="1"/>
</dbReference>
<sequence>MQGAQRRSESWVRHSREVARGARQAERLAVDRETAVRGFLLTGNALTLAPELAARRALPELLDSLGEMTRDDAGQQRRLAAIRGAIARWDREFAEPALARGAASSPPSTPSTPSQADVRARLAGKPLFDEVRAAFDAFVRAEDAVYATQVRRNSVLRLASGAAILLELMALVLVLVWLRNRVAAQTAGLVAKQQQLEEQAVELEVQTEELREANHTLEQQAVEMELQTTELTAANASLTESQDRYRRLVDSAPYGMLVHRDGQIVFANAAAAHILGFEQADDLLRRDVYGLVHPDDRGQVRDRVRQNLDTGAATPLAELRMLRPDGTTVEVETVGIPLMHDGAPAVQVVLRDASGRKRLEAQFRQAQKMEAVGQLAGGVAHDFNNLLTVIISYSGMLLTELPASDPVRADVQEIRRAAERASALTRQLLAFSRQQLLEPQVLDVNVVVRDLQRMLHRVLREDVRLVTVLAARLGRVYADAGQLEQVIVNLAVNARDAMPTGGTLTVETADVDLDGEYALTHAGVTPGHYVMLAVSDTGVGMDAATQARIFEPFFTTKPLGHGTGLGLATVYGIVKQSGGHVWVYSEPGVGTTFKVYLPRVSAPLTRPRSGPYPAVARGSGTILLVEDDETVRRAARRILEQAGYQVLEARDGAEALRVAGTNGTGAVRVDLVITDVVMPAMSGPEFVAALREARPDVPVIFMSGYTDDAVLRQKLVEPGVAFVQKPFTPEGLARKVGDALSGAPPQVEP</sequence>
<dbReference type="InterPro" id="IPR007891">
    <property type="entry name" value="CHASE3"/>
</dbReference>
<keyword evidence="7" id="KW-0067">ATP-binding</keyword>
<dbReference type="InterPro" id="IPR036097">
    <property type="entry name" value="HisK_dim/P_sf"/>
</dbReference>
<keyword evidence="18" id="KW-1185">Reference proteome</keyword>
<dbReference type="FunCoup" id="W0RH98">
    <property type="interactions" value="186"/>
</dbReference>
<dbReference type="SMART" id="SM00388">
    <property type="entry name" value="HisKA"/>
    <property type="match status" value="1"/>
</dbReference>
<dbReference type="InterPro" id="IPR001789">
    <property type="entry name" value="Sig_transdc_resp-reg_receiver"/>
</dbReference>
<dbReference type="SUPFAM" id="SSF47384">
    <property type="entry name" value="Homodimeric domain of signal transducing histidine kinase"/>
    <property type="match status" value="1"/>
</dbReference>
<evidence type="ECO:0000256" key="3">
    <source>
        <dbReference type="ARBA" id="ARBA00022553"/>
    </source>
</evidence>
<dbReference type="PATRIC" id="fig|861299.3.peg.3014"/>
<keyword evidence="12" id="KW-0472">Membrane</keyword>
<evidence type="ECO:0000256" key="5">
    <source>
        <dbReference type="ARBA" id="ARBA00022741"/>
    </source>
</evidence>
<dbReference type="InterPro" id="IPR035965">
    <property type="entry name" value="PAS-like_dom_sf"/>
</dbReference>
<dbReference type="Gene3D" id="3.30.565.10">
    <property type="entry name" value="Histidine kinase-like ATPase, C-terminal domain"/>
    <property type="match status" value="1"/>
</dbReference>
<dbReference type="PROSITE" id="PS50113">
    <property type="entry name" value="PAC"/>
    <property type="match status" value="1"/>
</dbReference>
<keyword evidence="12" id="KW-1133">Transmembrane helix</keyword>
<name>W0RH98_9BACT</name>
<evidence type="ECO:0000256" key="2">
    <source>
        <dbReference type="ARBA" id="ARBA00012438"/>
    </source>
</evidence>
<dbReference type="InterPro" id="IPR004358">
    <property type="entry name" value="Sig_transdc_His_kin-like_C"/>
</dbReference>
<dbReference type="CDD" id="cd00082">
    <property type="entry name" value="HisKA"/>
    <property type="match status" value="1"/>
</dbReference>
<evidence type="ECO:0000256" key="10">
    <source>
        <dbReference type="SAM" id="Coils"/>
    </source>
</evidence>
<dbReference type="InterPro" id="IPR003594">
    <property type="entry name" value="HATPase_dom"/>
</dbReference>
<dbReference type="SMART" id="SM00448">
    <property type="entry name" value="REC"/>
    <property type="match status" value="1"/>
</dbReference>
<dbReference type="eggNOG" id="COG4191">
    <property type="taxonomic scope" value="Bacteria"/>
</dbReference>
<dbReference type="Pfam" id="PF00989">
    <property type="entry name" value="PAS"/>
    <property type="match status" value="1"/>
</dbReference>
<dbReference type="HOGENOM" id="CLU_000445_114_51_0"/>
<dbReference type="InterPro" id="IPR000700">
    <property type="entry name" value="PAS-assoc_C"/>
</dbReference>
<dbReference type="Pfam" id="PF00072">
    <property type="entry name" value="Response_reg"/>
    <property type="match status" value="1"/>
</dbReference>
<evidence type="ECO:0000256" key="6">
    <source>
        <dbReference type="ARBA" id="ARBA00022777"/>
    </source>
</evidence>
<dbReference type="InParanoid" id="W0RH98"/>
<dbReference type="InterPro" id="IPR036890">
    <property type="entry name" value="HATPase_C_sf"/>
</dbReference>
<keyword evidence="12" id="KW-0812">Transmembrane</keyword>
<keyword evidence="6" id="KW-0418">Kinase</keyword>
<dbReference type="CDD" id="cd00130">
    <property type="entry name" value="PAS"/>
    <property type="match status" value="1"/>
</dbReference>
<dbReference type="PRINTS" id="PR00344">
    <property type="entry name" value="BCTRLSENSOR"/>
</dbReference>
<dbReference type="GO" id="GO:0006355">
    <property type="term" value="P:regulation of DNA-templated transcription"/>
    <property type="evidence" value="ECO:0007669"/>
    <property type="project" value="InterPro"/>
</dbReference>
<dbReference type="Proteomes" id="UP000019151">
    <property type="component" value="Chromosome"/>
</dbReference>
<dbReference type="Pfam" id="PF02518">
    <property type="entry name" value="HATPase_c"/>
    <property type="match status" value="1"/>
</dbReference>
<evidence type="ECO:0000259" key="13">
    <source>
        <dbReference type="PROSITE" id="PS50109"/>
    </source>
</evidence>
<dbReference type="SUPFAM" id="SSF55874">
    <property type="entry name" value="ATPase domain of HSP90 chaperone/DNA topoisomerase II/histidine kinase"/>
    <property type="match status" value="1"/>
</dbReference>
<feature type="transmembrane region" description="Helical" evidence="12">
    <location>
        <begin position="158"/>
        <end position="178"/>
    </location>
</feature>
<dbReference type="SUPFAM" id="SSF55785">
    <property type="entry name" value="PYP-like sensor domain (PAS domain)"/>
    <property type="match status" value="1"/>
</dbReference>
<feature type="coiled-coil region" evidence="10">
    <location>
        <begin position="189"/>
        <end position="227"/>
    </location>
</feature>
<evidence type="ECO:0000259" key="16">
    <source>
        <dbReference type="PROSITE" id="PS50113"/>
    </source>
</evidence>